<proteinExistence type="predicted"/>
<dbReference type="Proteomes" id="UP000192140">
    <property type="component" value="Unassembled WGS sequence"/>
</dbReference>
<reference evidence="1" key="1">
    <citation type="submission" date="2016-01" db="EMBL/GenBank/DDBJ databases">
        <authorList>
            <person name="Regsiter A."/>
            <person name="william w."/>
        </authorList>
    </citation>
    <scope>NUCLEOTIDE SEQUENCE</scope>
    <source>
        <strain evidence="1">NCPPB 1641</strain>
    </source>
</reference>
<dbReference type="InterPro" id="IPR011335">
    <property type="entry name" value="Restrct_endonuc-II-like"/>
</dbReference>
<accession>A0A1S7UCD0</accession>
<dbReference type="RefSeq" id="WP_080855326.1">
    <property type="nucleotide sequence ID" value="NZ_LT009777.1"/>
</dbReference>
<protein>
    <recommendedName>
        <fullName evidence="3">Restriction endonuclease type IV Mrr domain-containing protein</fullName>
    </recommendedName>
</protein>
<sequence length="347" mass="39958">MTTLPQIFDALCGLLLEEMGYAVSTNAKSHTGFDREAVKGSDRLVAEVRWTHRPMVYKRLLNQWVPTTSALHLAEDATRILMVSGTVEKDDIIWAAKEFGVKLWGRKELVKQAPRNFKPVLKQYFNLVDKEVGSTEQDSIARRELLEVVGSKIEEYRYGKKLGGQLYQVKRGKEAAGDYEQLCLKITNYLFRDVLVDPQYHPYLDDDLSVLDIIFRISPNGRNEVWKNIARDFRTRVIVFECKNYSGSMEPLQVYTTERYLSLKALRSVCFMLTRLPPKPNAVLAAQAAMRESGKLLIILHDDDLRQMLDTRDRQLEAEPGSPAWVESDPTEYLDRKIYEFLATMPR</sequence>
<evidence type="ECO:0000313" key="2">
    <source>
        <dbReference type="Proteomes" id="UP000192140"/>
    </source>
</evidence>
<name>A0A1S7UCD0_9HYPH</name>
<dbReference type="SUPFAM" id="SSF52980">
    <property type="entry name" value="Restriction endonuclease-like"/>
    <property type="match status" value="1"/>
</dbReference>
<organism evidence="1 2">
    <name type="scientific">Agrobacterium deltaense NCPPB 1641</name>
    <dbReference type="NCBI Taxonomy" id="1183425"/>
    <lineage>
        <taxon>Bacteria</taxon>
        <taxon>Pseudomonadati</taxon>
        <taxon>Pseudomonadota</taxon>
        <taxon>Alphaproteobacteria</taxon>
        <taxon>Hyphomicrobiales</taxon>
        <taxon>Rhizobiaceae</taxon>
        <taxon>Rhizobium/Agrobacterium group</taxon>
        <taxon>Agrobacterium</taxon>
    </lineage>
</organism>
<evidence type="ECO:0008006" key="3">
    <source>
        <dbReference type="Google" id="ProtNLM"/>
    </source>
</evidence>
<gene>
    <name evidence="1" type="ORF">AGR7A_pAt30086</name>
</gene>
<dbReference type="EMBL" id="FCNP01000050">
    <property type="protein sequence ID" value="CVI64038.1"/>
    <property type="molecule type" value="Genomic_DNA"/>
</dbReference>
<comment type="caution">
    <text evidence="1">The sequence shown here is derived from an EMBL/GenBank/DDBJ whole genome shotgun (WGS) entry which is preliminary data.</text>
</comment>
<evidence type="ECO:0000313" key="1">
    <source>
        <dbReference type="EMBL" id="CVI64038.1"/>
    </source>
</evidence>
<keyword evidence="2" id="KW-1185">Reference proteome</keyword>
<dbReference type="AlphaFoldDB" id="A0A1S7UCD0"/>